<sequence>MPRSRRLPALLAVAGGLPLVEATILTWLDFVSPQALAPQVTAVWPYDTYHDLRWLFVYHDSWPTFGLGLVAAIVLRGALSALLVLLSWPAQATRPPTGALVRRNLGVATLTAAIVTPFAALSVAASAVALSWYLFVSLGPMILLAPFLQRMAVVPHGWRGLPSAELFGWSLLDLVLISVTGGLVWSAAPGWTPLVALGAGVCNGLLWHQTVRAALRPAHVRLPRLPAVPVVVVLALAVPLVMQILAVPRSGMRDSFGPPLFSQPLAASVPYAVLLLAGHDSTYDGRPAADPRVWRYSYAGVDARGRPLPYAALATHQSLATSSELLAVQVDALHRLTGRPVALLGESEGAMVARTYLRDRPDSPVRALLMFSPLVRSGRAYYPPAEATGGWGVGTGWVLRAMFGLANRLGNGTSNPDEPFVRSLIDNAPFYRYQTMCPVPGVRMIAFLPTVSSVEAPPGPFTRIPVVEVPAFHAGFLGRRAVADEMIDFLAGRNLDKPRAEYGVFQRLGAAWQAPPLTVTLNPAWRSQVPPGTKPFLKSQLCAPVS</sequence>
<evidence type="ECO:0008006" key="4">
    <source>
        <dbReference type="Google" id="ProtNLM"/>
    </source>
</evidence>
<keyword evidence="3" id="KW-1185">Reference proteome</keyword>
<protein>
    <recommendedName>
        <fullName evidence="4">Alpha/beta hydrolase</fullName>
    </recommendedName>
</protein>
<feature type="transmembrane region" description="Helical" evidence="1">
    <location>
        <begin position="62"/>
        <end position="85"/>
    </location>
</feature>
<proteinExistence type="predicted"/>
<evidence type="ECO:0000313" key="3">
    <source>
        <dbReference type="Proteomes" id="UP000183585"/>
    </source>
</evidence>
<organism evidence="2 3">
    <name type="scientific">Micromonospora carbonacea</name>
    <dbReference type="NCBI Taxonomy" id="47853"/>
    <lineage>
        <taxon>Bacteria</taxon>
        <taxon>Bacillati</taxon>
        <taxon>Actinomycetota</taxon>
        <taxon>Actinomycetes</taxon>
        <taxon>Micromonosporales</taxon>
        <taxon>Micromonosporaceae</taxon>
        <taxon>Micromonospora</taxon>
    </lineage>
</organism>
<evidence type="ECO:0000256" key="1">
    <source>
        <dbReference type="SAM" id="Phobius"/>
    </source>
</evidence>
<gene>
    <name evidence="2" type="ORF">GA0070563_10993</name>
</gene>
<feature type="transmembrane region" description="Helical" evidence="1">
    <location>
        <begin position="169"/>
        <end position="188"/>
    </location>
</feature>
<dbReference type="Gene3D" id="3.40.50.1820">
    <property type="entry name" value="alpha/beta hydrolase"/>
    <property type="match status" value="1"/>
</dbReference>
<keyword evidence="1" id="KW-1133">Transmembrane helix</keyword>
<keyword evidence="1" id="KW-0472">Membrane</keyword>
<feature type="transmembrane region" description="Helical" evidence="1">
    <location>
        <begin position="194"/>
        <end position="215"/>
    </location>
</feature>
<dbReference type="AlphaFoldDB" id="A0A1C4ZPI3"/>
<name>A0A1C4ZPI3_9ACTN</name>
<dbReference type="SUPFAM" id="SSF53474">
    <property type="entry name" value="alpha/beta-Hydrolases"/>
    <property type="match status" value="1"/>
</dbReference>
<feature type="transmembrane region" description="Helical" evidence="1">
    <location>
        <begin position="130"/>
        <end position="148"/>
    </location>
</feature>
<dbReference type="RefSeq" id="WP_074476113.1">
    <property type="nucleotide sequence ID" value="NZ_FMCT01000009.1"/>
</dbReference>
<dbReference type="EMBL" id="FMCT01000009">
    <property type="protein sequence ID" value="SCF34987.1"/>
    <property type="molecule type" value="Genomic_DNA"/>
</dbReference>
<reference evidence="3" key="1">
    <citation type="submission" date="2016-06" db="EMBL/GenBank/DDBJ databases">
        <authorList>
            <person name="Varghese N."/>
            <person name="Submissions Spin"/>
        </authorList>
    </citation>
    <scope>NUCLEOTIDE SEQUENCE [LARGE SCALE GENOMIC DNA]</scope>
    <source>
        <strain evidence="3">DSM 43168</strain>
    </source>
</reference>
<keyword evidence="1" id="KW-0812">Transmembrane</keyword>
<feature type="transmembrane region" description="Helical" evidence="1">
    <location>
        <begin position="105"/>
        <end position="124"/>
    </location>
</feature>
<accession>A0A1C4ZPI3</accession>
<feature type="transmembrane region" description="Helical" evidence="1">
    <location>
        <begin position="227"/>
        <end position="248"/>
    </location>
</feature>
<dbReference type="Proteomes" id="UP000183585">
    <property type="component" value="Unassembled WGS sequence"/>
</dbReference>
<evidence type="ECO:0000313" key="2">
    <source>
        <dbReference type="EMBL" id="SCF34987.1"/>
    </source>
</evidence>
<dbReference type="InterPro" id="IPR029058">
    <property type="entry name" value="AB_hydrolase_fold"/>
</dbReference>